<dbReference type="InterPro" id="IPR044842">
    <property type="entry name" value="ALKBH9B/ALKBH10B-like"/>
</dbReference>
<feature type="compositionally biased region" description="Polar residues" evidence="2">
    <location>
        <begin position="455"/>
        <end position="471"/>
    </location>
</feature>
<keyword evidence="4" id="KW-1185">Reference proteome</keyword>
<dbReference type="AlphaFoldDB" id="A0A2Z6LNN1"/>
<comment type="similarity">
    <text evidence="1">Belongs to the alkB family.</text>
</comment>
<dbReference type="Proteomes" id="UP000242715">
    <property type="component" value="Unassembled WGS sequence"/>
</dbReference>
<feature type="compositionally biased region" description="Basic and acidic residues" evidence="2">
    <location>
        <begin position="445"/>
        <end position="454"/>
    </location>
</feature>
<name>A0A2Z6LNN1_TRISU</name>
<evidence type="ECO:0000313" key="4">
    <source>
        <dbReference type="Proteomes" id="UP000242715"/>
    </source>
</evidence>
<evidence type="ECO:0000256" key="2">
    <source>
        <dbReference type="SAM" id="MobiDB-lite"/>
    </source>
</evidence>
<dbReference type="SUPFAM" id="SSF51197">
    <property type="entry name" value="Clavaminate synthase-like"/>
    <property type="match status" value="1"/>
</dbReference>
<feature type="region of interest" description="Disordered" evidence="2">
    <location>
        <begin position="409"/>
        <end position="515"/>
    </location>
</feature>
<dbReference type="EMBL" id="DF973175">
    <property type="protein sequence ID" value="GAU17662.1"/>
    <property type="molecule type" value="Genomic_DNA"/>
</dbReference>
<dbReference type="PANTHER" id="PTHR31447">
    <property type="entry name" value="HYDROXYPROLINE-RICH GLYCOPROTEIN FAMILY PROTEIN-RELATED"/>
    <property type="match status" value="1"/>
</dbReference>
<reference evidence="4" key="1">
    <citation type="journal article" date="2017" name="Front. Plant Sci.">
        <title>Climate Clever Clovers: New Paradigm to Reduce the Environmental Footprint of Ruminants by Breeding Low Methanogenic Forages Utilizing Haplotype Variation.</title>
        <authorList>
            <person name="Kaur P."/>
            <person name="Appels R."/>
            <person name="Bayer P.E."/>
            <person name="Keeble-Gagnere G."/>
            <person name="Wang J."/>
            <person name="Hirakawa H."/>
            <person name="Shirasawa K."/>
            <person name="Vercoe P."/>
            <person name="Stefanova K."/>
            <person name="Durmic Z."/>
            <person name="Nichols P."/>
            <person name="Revell C."/>
            <person name="Isobe S.N."/>
            <person name="Edwards D."/>
            <person name="Erskine W."/>
        </authorList>
    </citation>
    <scope>NUCLEOTIDE SEQUENCE [LARGE SCALE GENOMIC DNA]</scope>
    <source>
        <strain evidence="4">cv. Daliak</strain>
    </source>
</reference>
<protein>
    <submittedName>
        <fullName evidence="3">Uncharacterized protein</fullName>
    </submittedName>
</protein>
<sequence length="515" mass="58767">SNLLSDSSLSRLTAMDERTQQPSNNDSFLLNYSPSELRIASEFLSTWLPFLTKDLCRRCSQSLSDRILSLDPESQNQSENSEVKDELEDNCECHSLGSWKDGVQGNSTLEAHSPRMSWADMVQEDDEFGEDEIDQNDNNNNNNVGFVLGNNNLGENRVVVSDKATLPREQREYIRFMNVRRKKDFICIERVNGKLVNILEGLELHTGIFSAAEQKRIVGYVASLQEKGRKGELKDRTYTAPRKWMPGKGRQTIQFGCCYNYAVDRDGNPPGILHDAPIDPLPDLFKVIIRRLVKWHVLPTTCVPDSCIVNVYEEGDCIPPHIDNHDFVRPFCTVSFLSECDILFGSNLRIAGPGKFDGSFTIPLPVGISITFRRMDESKRPSGYIPEPDLEGIQPLSYEAQQEENIKQEEIVKSPGVQNRPNNHHDDRRNNRRGGRIDGMGSAPRNDRFSETREWTQNSPRSAPTRNNSRYSEPREWPQNSQRYAARNDRFSEPRESPQSSQRSANRWSRVKPNS</sequence>
<dbReference type="GO" id="GO:0006402">
    <property type="term" value="P:mRNA catabolic process"/>
    <property type="evidence" value="ECO:0007669"/>
    <property type="project" value="InterPro"/>
</dbReference>
<gene>
    <name evidence="3" type="ORF">TSUD_07230</name>
</gene>
<accession>A0A2Z6LNN1</accession>
<dbReference type="GO" id="GO:0032451">
    <property type="term" value="F:demethylase activity"/>
    <property type="evidence" value="ECO:0007669"/>
    <property type="project" value="InterPro"/>
</dbReference>
<evidence type="ECO:0000313" key="3">
    <source>
        <dbReference type="EMBL" id="GAU17662.1"/>
    </source>
</evidence>
<feature type="compositionally biased region" description="Basic and acidic residues" evidence="2">
    <location>
        <begin position="486"/>
        <end position="496"/>
    </location>
</feature>
<evidence type="ECO:0000256" key="1">
    <source>
        <dbReference type="ARBA" id="ARBA00007879"/>
    </source>
</evidence>
<proteinExistence type="inferred from homology"/>
<feature type="compositionally biased region" description="Polar residues" evidence="2">
    <location>
        <begin position="497"/>
        <end position="515"/>
    </location>
</feature>
<dbReference type="OrthoDB" id="271595at2759"/>
<feature type="non-terminal residue" evidence="3">
    <location>
        <position position="1"/>
    </location>
</feature>
<dbReference type="Gene3D" id="2.60.120.590">
    <property type="entry name" value="Alpha-ketoglutarate-dependent dioxygenase AlkB-like"/>
    <property type="match status" value="1"/>
</dbReference>
<dbReference type="InterPro" id="IPR037151">
    <property type="entry name" value="AlkB-like_sf"/>
</dbReference>
<dbReference type="PANTHER" id="PTHR31447:SF5">
    <property type="entry name" value="FE2OG DIOXYGENASE DOMAIN-CONTAINING PROTEIN"/>
    <property type="match status" value="1"/>
</dbReference>
<dbReference type="GO" id="GO:0003729">
    <property type="term" value="F:mRNA binding"/>
    <property type="evidence" value="ECO:0007669"/>
    <property type="project" value="InterPro"/>
</dbReference>
<organism evidence="3 4">
    <name type="scientific">Trifolium subterraneum</name>
    <name type="common">Subterranean clover</name>
    <dbReference type="NCBI Taxonomy" id="3900"/>
    <lineage>
        <taxon>Eukaryota</taxon>
        <taxon>Viridiplantae</taxon>
        <taxon>Streptophyta</taxon>
        <taxon>Embryophyta</taxon>
        <taxon>Tracheophyta</taxon>
        <taxon>Spermatophyta</taxon>
        <taxon>Magnoliopsida</taxon>
        <taxon>eudicotyledons</taxon>
        <taxon>Gunneridae</taxon>
        <taxon>Pentapetalae</taxon>
        <taxon>rosids</taxon>
        <taxon>fabids</taxon>
        <taxon>Fabales</taxon>
        <taxon>Fabaceae</taxon>
        <taxon>Papilionoideae</taxon>
        <taxon>50 kb inversion clade</taxon>
        <taxon>NPAAA clade</taxon>
        <taxon>Hologalegina</taxon>
        <taxon>IRL clade</taxon>
        <taxon>Trifolieae</taxon>
        <taxon>Trifolium</taxon>
    </lineage>
</organism>